<feature type="region of interest" description="Disordered" evidence="1">
    <location>
        <begin position="325"/>
        <end position="344"/>
    </location>
</feature>
<dbReference type="AlphaFoldDB" id="A0A371CNA8"/>
<reference evidence="2 3" key="1">
    <citation type="journal article" date="2018" name="Biotechnol. Biofuels">
        <title>Integrative visual omics of the white-rot fungus Polyporus brumalis exposes the biotechnological potential of its oxidative enzymes for delignifying raw plant biomass.</title>
        <authorList>
            <person name="Miyauchi S."/>
            <person name="Rancon A."/>
            <person name="Drula E."/>
            <person name="Hage H."/>
            <person name="Chaduli D."/>
            <person name="Favel A."/>
            <person name="Grisel S."/>
            <person name="Henrissat B."/>
            <person name="Herpoel-Gimbert I."/>
            <person name="Ruiz-Duenas F.J."/>
            <person name="Chevret D."/>
            <person name="Hainaut M."/>
            <person name="Lin J."/>
            <person name="Wang M."/>
            <person name="Pangilinan J."/>
            <person name="Lipzen A."/>
            <person name="Lesage-Meessen L."/>
            <person name="Navarro D."/>
            <person name="Riley R."/>
            <person name="Grigoriev I.V."/>
            <person name="Zhou S."/>
            <person name="Raouche S."/>
            <person name="Rosso M.N."/>
        </authorList>
    </citation>
    <scope>NUCLEOTIDE SEQUENCE [LARGE SCALE GENOMIC DNA]</scope>
    <source>
        <strain evidence="2 3">BRFM 1820</strain>
    </source>
</reference>
<protein>
    <submittedName>
        <fullName evidence="2">Uncharacterized protein</fullName>
    </submittedName>
</protein>
<feature type="compositionally biased region" description="Basic and acidic residues" evidence="1">
    <location>
        <begin position="303"/>
        <end position="312"/>
    </location>
</feature>
<keyword evidence="3" id="KW-1185">Reference proteome</keyword>
<gene>
    <name evidence="2" type="ORF">OH76DRAFT_1489220</name>
</gene>
<evidence type="ECO:0000313" key="3">
    <source>
        <dbReference type="Proteomes" id="UP000256964"/>
    </source>
</evidence>
<dbReference type="OrthoDB" id="2917041at2759"/>
<organism evidence="2 3">
    <name type="scientific">Lentinus brumalis</name>
    <dbReference type="NCBI Taxonomy" id="2498619"/>
    <lineage>
        <taxon>Eukaryota</taxon>
        <taxon>Fungi</taxon>
        <taxon>Dikarya</taxon>
        <taxon>Basidiomycota</taxon>
        <taxon>Agaricomycotina</taxon>
        <taxon>Agaricomycetes</taxon>
        <taxon>Polyporales</taxon>
        <taxon>Polyporaceae</taxon>
        <taxon>Lentinus</taxon>
    </lineage>
</organism>
<accession>A0A371CNA8</accession>
<feature type="region of interest" description="Disordered" evidence="1">
    <location>
        <begin position="62"/>
        <end position="82"/>
    </location>
</feature>
<dbReference type="EMBL" id="KZ857502">
    <property type="protein sequence ID" value="RDX41775.1"/>
    <property type="molecule type" value="Genomic_DNA"/>
</dbReference>
<dbReference type="Proteomes" id="UP000256964">
    <property type="component" value="Unassembled WGS sequence"/>
</dbReference>
<evidence type="ECO:0000313" key="2">
    <source>
        <dbReference type="EMBL" id="RDX41775.1"/>
    </source>
</evidence>
<feature type="region of interest" description="Disordered" evidence="1">
    <location>
        <begin position="254"/>
        <end position="312"/>
    </location>
</feature>
<feature type="compositionally biased region" description="Basic and acidic residues" evidence="1">
    <location>
        <begin position="255"/>
        <end position="284"/>
    </location>
</feature>
<feature type="compositionally biased region" description="Basic and acidic residues" evidence="1">
    <location>
        <begin position="325"/>
        <end position="343"/>
    </location>
</feature>
<sequence>MNNRKAFEVTGLTRPVQPDRITARMMAPSQPSSIRSSLPVPQSTPVRAASRIISLVSDFQSAATRTPTHRHQTPVVESDLSPQSMRIDPNLFTPTKRARAIVQHLRLTHLPVSPILHAGQLTPTVTHLSPLPSPDEALALPLPPNIEDPDVLRAENDRLRELLLEAQKARSEDHRIIRGQNAQLLLQDVHCSGLQKRLNNKVRQKKQSNVARFLDAGGDRIYTDERYRAAVRADRDAADKKELEQLQRAAVTAASRDRVQWRREQKEARAAENKRAEKRWRDECADAEADGTRPPKRPKRARKEQTPERFSELIEYAEQMSEEKLAELRQATKDSGQGDDRRGAILSTLKKMVVDIDGMDVDETDTELDE</sequence>
<evidence type="ECO:0000256" key="1">
    <source>
        <dbReference type="SAM" id="MobiDB-lite"/>
    </source>
</evidence>
<name>A0A371CNA8_9APHY</name>
<proteinExistence type="predicted"/>